<dbReference type="PROSITE" id="PS50927">
    <property type="entry name" value="BULB_LECTIN"/>
    <property type="match status" value="2"/>
</dbReference>
<dbReference type="InterPro" id="IPR000858">
    <property type="entry name" value="S_locus_glycoprot_dom"/>
</dbReference>
<evidence type="ECO:0000256" key="8">
    <source>
        <dbReference type="ARBA" id="ARBA00022741"/>
    </source>
</evidence>
<feature type="binding site" evidence="18">
    <location>
        <position position="522"/>
    </location>
    <ligand>
        <name>ATP</name>
        <dbReference type="ChEBI" id="CHEBI:30616"/>
    </ligand>
</feature>
<feature type="domain" description="Protein kinase" evidence="20">
    <location>
        <begin position="494"/>
        <end position="785"/>
    </location>
</feature>
<evidence type="ECO:0000256" key="7">
    <source>
        <dbReference type="ARBA" id="ARBA00022729"/>
    </source>
</evidence>
<evidence type="ECO:0000256" key="13">
    <source>
        <dbReference type="ARBA" id="ARBA00023157"/>
    </source>
</evidence>
<dbReference type="InterPro" id="IPR003609">
    <property type="entry name" value="Pan_app"/>
</dbReference>
<name>A0A6P5WNV6_DURZI</name>
<dbReference type="PROSITE" id="PS50948">
    <property type="entry name" value="PAN"/>
    <property type="match status" value="2"/>
</dbReference>
<dbReference type="GeneID" id="111276152"/>
<dbReference type="SUPFAM" id="SSF56112">
    <property type="entry name" value="Protein kinase-like (PK-like)"/>
    <property type="match status" value="2"/>
</dbReference>
<evidence type="ECO:0000256" key="3">
    <source>
        <dbReference type="ARBA" id="ARBA00022527"/>
    </source>
</evidence>
<dbReference type="Gene3D" id="3.50.4.10">
    <property type="entry name" value="Hepatocyte Growth Factor"/>
    <property type="match status" value="1"/>
</dbReference>
<dbReference type="SUPFAM" id="SSF51110">
    <property type="entry name" value="alpha-D-mannose-specific plant lectins"/>
    <property type="match status" value="2"/>
</dbReference>
<dbReference type="KEGG" id="dzi:111276152"/>
<evidence type="ECO:0000256" key="17">
    <source>
        <dbReference type="ARBA" id="ARBA00048679"/>
    </source>
</evidence>
<dbReference type="InterPro" id="IPR001480">
    <property type="entry name" value="Bulb-type_lectin_dom"/>
</dbReference>
<feature type="transmembrane region" description="Helical" evidence="19">
    <location>
        <begin position="1256"/>
        <end position="1277"/>
    </location>
</feature>
<keyword evidence="15" id="KW-0325">Glycoprotein</keyword>
<keyword evidence="8 18" id="KW-0547">Nucleotide-binding</keyword>
<keyword evidence="7" id="KW-0732">Signal</keyword>
<dbReference type="PANTHER" id="PTHR32444:SF183">
    <property type="entry name" value="APPLE DOMAIN-CONTAINING PROTEIN"/>
    <property type="match status" value="1"/>
</dbReference>
<evidence type="ECO:0000256" key="12">
    <source>
        <dbReference type="ARBA" id="ARBA00023136"/>
    </source>
</evidence>
<keyword evidence="13" id="KW-1015">Disulfide bond</keyword>
<evidence type="ECO:0000256" key="5">
    <source>
        <dbReference type="ARBA" id="ARBA00022679"/>
    </source>
</evidence>
<dbReference type="Pfam" id="PF00954">
    <property type="entry name" value="S_locus_glycop"/>
    <property type="match status" value="2"/>
</dbReference>
<feature type="domain" description="Apple" evidence="22">
    <location>
        <begin position="334"/>
        <end position="413"/>
    </location>
</feature>
<evidence type="ECO:0000256" key="4">
    <source>
        <dbReference type="ARBA" id="ARBA00022553"/>
    </source>
</evidence>
<evidence type="ECO:0000259" key="22">
    <source>
        <dbReference type="PROSITE" id="PS50948"/>
    </source>
</evidence>
<dbReference type="Pfam" id="PF11883">
    <property type="entry name" value="DUF3403"/>
    <property type="match status" value="2"/>
</dbReference>
<evidence type="ECO:0000256" key="6">
    <source>
        <dbReference type="ARBA" id="ARBA00022692"/>
    </source>
</evidence>
<evidence type="ECO:0000256" key="19">
    <source>
        <dbReference type="SAM" id="Phobius"/>
    </source>
</evidence>
<dbReference type="Gene3D" id="3.30.200.20">
    <property type="entry name" value="Phosphorylase Kinase, domain 1"/>
    <property type="match status" value="2"/>
</dbReference>
<protein>
    <recommendedName>
        <fullName evidence="2">non-specific serine/threonine protein kinase</fullName>
        <ecNumber evidence="2">2.7.11.1</ecNumber>
    </recommendedName>
</protein>
<gene>
    <name evidence="24" type="primary">LOC111276152</name>
</gene>
<accession>A0A6P5WNV6</accession>
<dbReference type="FunFam" id="2.90.10.10:FF:000004">
    <property type="entry name" value="G-type lectin S-receptor-like serine/threonine-protein kinase"/>
    <property type="match status" value="2"/>
</dbReference>
<evidence type="ECO:0000256" key="2">
    <source>
        <dbReference type="ARBA" id="ARBA00012513"/>
    </source>
</evidence>
<dbReference type="FunFam" id="1.10.510.10:FF:000060">
    <property type="entry name" value="G-type lectin S-receptor-like serine/threonine-protein kinase"/>
    <property type="match status" value="2"/>
</dbReference>
<feature type="domain" description="Bulb-type lectin" evidence="21">
    <location>
        <begin position="47"/>
        <end position="167"/>
    </location>
</feature>
<keyword evidence="12 19" id="KW-0472">Membrane</keyword>
<dbReference type="Pfam" id="PF08276">
    <property type="entry name" value="PAN_2"/>
    <property type="match status" value="2"/>
</dbReference>
<feature type="domain" description="Protein kinase" evidence="20">
    <location>
        <begin position="1323"/>
        <end position="1608"/>
    </location>
</feature>
<evidence type="ECO:0000259" key="20">
    <source>
        <dbReference type="PROSITE" id="PS50011"/>
    </source>
</evidence>
<evidence type="ECO:0000256" key="14">
    <source>
        <dbReference type="ARBA" id="ARBA00023170"/>
    </source>
</evidence>
<dbReference type="Gene3D" id="1.10.510.10">
    <property type="entry name" value="Transferase(Phosphotransferase) domain 1"/>
    <property type="match status" value="2"/>
</dbReference>
<dbReference type="Proteomes" id="UP000515121">
    <property type="component" value="Unplaced"/>
</dbReference>
<dbReference type="InterPro" id="IPR001245">
    <property type="entry name" value="Ser-Thr/Tyr_kinase_cat_dom"/>
</dbReference>
<dbReference type="GO" id="GO:0005524">
    <property type="term" value="F:ATP binding"/>
    <property type="evidence" value="ECO:0007669"/>
    <property type="project" value="UniProtKB-UniRule"/>
</dbReference>
<dbReference type="FunFam" id="3.30.200.20:FF:000195">
    <property type="entry name" value="G-type lectin S-receptor-like serine/threonine-protein kinase"/>
    <property type="match status" value="2"/>
</dbReference>
<dbReference type="PROSITE" id="PS00107">
    <property type="entry name" value="PROTEIN_KINASE_ATP"/>
    <property type="match status" value="2"/>
</dbReference>
<dbReference type="RefSeq" id="XP_022717689.1">
    <property type="nucleotide sequence ID" value="XM_022861954.1"/>
</dbReference>
<dbReference type="SMART" id="SM00108">
    <property type="entry name" value="B_lectin"/>
    <property type="match status" value="2"/>
</dbReference>
<dbReference type="InterPro" id="IPR036426">
    <property type="entry name" value="Bulb-type_lectin_dom_sf"/>
</dbReference>
<dbReference type="CDD" id="cd01098">
    <property type="entry name" value="PAN_AP_plant"/>
    <property type="match status" value="2"/>
</dbReference>
<evidence type="ECO:0000256" key="15">
    <source>
        <dbReference type="ARBA" id="ARBA00023180"/>
    </source>
</evidence>
<evidence type="ECO:0000313" key="23">
    <source>
        <dbReference type="Proteomes" id="UP000515121"/>
    </source>
</evidence>
<evidence type="ECO:0000256" key="10">
    <source>
        <dbReference type="ARBA" id="ARBA00022840"/>
    </source>
</evidence>
<keyword evidence="10 18" id="KW-0067">ATP-binding</keyword>
<dbReference type="PANTHER" id="PTHR32444">
    <property type="entry name" value="BULB-TYPE LECTIN DOMAIN-CONTAINING PROTEIN"/>
    <property type="match status" value="1"/>
</dbReference>
<dbReference type="FunFam" id="3.50.4.10:FF:000002">
    <property type="entry name" value="G-type lectin S-receptor-like serine/threonine-protein kinase"/>
    <property type="match status" value="1"/>
</dbReference>
<keyword evidence="9" id="KW-0418">Kinase</keyword>
<sequence length="1640" mass="184323">MKLIGSHGKRHRKKGEAFKPHFFPSMEGLIILLCFFVMPHVILSSIVDAIDTTHSIRDGETIVSASEIFELGFFSPGSTGKRYLGIWYKKSVQTVVWVANREVPLNDSSGVAKVTSQGILLLLDGKGITIWSSRSSRPVHNPVAQLLDSGNLVVKDERNKSFIWQSFDHPCDTLLPGMKMGKDFVTGLYCYLSSWKRYDDPAPGNFTFGLDINDFPEWVLKEGSMVRFRSNDKDVYYRYNHGLQNSSILTRVVVSHNGDLKYFKWIDQTQRWVHYRSAQEGTCDFFGLCGAYGLCNANNSPVCTCLNGFVPKDKKEWDKKPGSGGCIRTTGLNCSGDVFKEFPGVRFPASGFEFSSTMNLEECEIQCSKNCSCTAYANSDIRYGGSGCQLWFGELIDIKQSTGRGQLIYIRMAGSELDKSTEKKKMWIVVSSVLFTVVVIVGIALVLFVRRKKHLKKGSMEGLSDSSYKYENQKEDLELPLFDFATITRATNNFSPKNKLGEGGFGSVYKGILEDGQEIAVKRLSKGSTQGDNEFKNEVEQIAKVQHRNLVKLLGCCIRTDEKALIYEFMPNKSLDCFIFDEAQSMSLDWPMRYHIIDGIARGLLYLHQDSRQRIIHRDLKAANILLDNEMNAKISDFGLARSFGEKQTTADTSRVVGTYGYMSPEYAIDGVYSIKSDVFSFGVLLLEIISGKRNRGFFHPDHQLNLVGYAWRLFTEGKSLELVAAPISDSRNSQQIIRSIHVGLLCVQQSLEDRPTMSNVVLMLSSEDPLPQPKQPGFFHERNLVEFSSSSSGQKQFLSNNFTITVLDARFFILSMEGLAILLLCSFLFANLTVSTAVDTLYAIQLIRDGETIVSAGGRFELGFFSPGETRKKYLGIWYKQIPVKSKTAVWVANREVPINDSSGVLKLNKVGILVLLNHGGSIIWSSNSSRPARNPVALLLDSGNFIVKEENDSNPENFLWQSFDYPCDTLLQGMKLGRNLVTGLDRYLSSWKSPDDPSPGNFTYRFEVGGFPELILREGSVVRFRPGPWNGLRFSGTPELKPNSFVTVIVVINEKEVYDGYELHSSSVLSRMVLSQDGLWERLTWTDRTQSWQVYVTVQMDICDNYALCGAYGSCNASNTPKCSCLEGFVPKFPINWDSKDWSNGCVRKTPLNCSTDGFLKYSGLKLPDSRQSWFNYSMNLNECKKLCTRNCSCTAYSNLDIRDGGSGCMLWFVDLVDIQQFTENGQEIYVRMAASELDQIESTKSKDKDRMRIAFISVLTAALLILGLSLFVYLRRKRYHEKPGMVTFVPESSFNVKNQKEDLELPSLDFAKIVLATNNFSMKNKLGEGGFGSVYKGVLKDGLEIAVKRLLRSSGQGHDEFKNEVMHIAKLQHRNLVKILGCCIQADVKMLIYEFMPNKSLDFFIFDETHSMPLDWPTRYNIINGIARGLLYLHQDSRQRIIHRDLKAGNVLLDNEMNPKISDFGLARTFGEKETEANTKKVVGTYGYMAPEYAIDGLYSIKSDVFSFGVLVLEIVSGKRNRGFCHPDHQLNLLGHAWRLSAEGKSLELIASAIRDTCNPSEVLRSIHVGLLCVQQSPEDRPTMSKVILMLGSQGPLPLPKQPGFFTERDLVESSSSSTSHKLLSSNDFTIRMSEAR</sequence>
<feature type="domain" description="Apple" evidence="22">
    <location>
        <begin position="1156"/>
        <end position="1237"/>
    </location>
</feature>
<dbReference type="PROSITE" id="PS00108">
    <property type="entry name" value="PROTEIN_KINASE_ST"/>
    <property type="match status" value="2"/>
</dbReference>
<dbReference type="InterPro" id="IPR000719">
    <property type="entry name" value="Prot_kinase_dom"/>
</dbReference>
<dbReference type="Pfam" id="PF07714">
    <property type="entry name" value="PK_Tyr_Ser-Thr"/>
    <property type="match status" value="2"/>
</dbReference>
<dbReference type="SMART" id="SM00220">
    <property type="entry name" value="S_TKc"/>
    <property type="match status" value="2"/>
</dbReference>
<comment type="catalytic activity">
    <reaction evidence="16">
        <text>L-threonyl-[protein] + ATP = O-phospho-L-threonyl-[protein] + ADP + H(+)</text>
        <dbReference type="Rhea" id="RHEA:46608"/>
        <dbReference type="Rhea" id="RHEA-COMP:11060"/>
        <dbReference type="Rhea" id="RHEA-COMP:11605"/>
        <dbReference type="ChEBI" id="CHEBI:15378"/>
        <dbReference type="ChEBI" id="CHEBI:30013"/>
        <dbReference type="ChEBI" id="CHEBI:30616"/>
        <dbReference type="ChEBI" id="CHEBI:61977"/>
        <dbReference type="ChEBI" id="CHEBI:456216"/>
        <dbReference type="EC" id="2.7.11.1"/>
    </reaction>
</comment>
<evidence type="ECO:0000259" key="21">
    <source>
        <dbReference type="PROSITE" id="PS50927"/>
    </source>
</evidence>
<dbReference type="OrthoDB" id="785331at2759"/>
<dbReference type="CDD" id="cd00028">
    <property type="entry name" value="B_lectin"/>
    <property type="match status" value="2"/>
</dbReference>
<comment type="catalytic activity">
    <reaction evidence="17">
        <text>L-seryl-[protein] + ATP = O-phospho-L-seryl-[protein] + ADP + H(+)</text>
        <dbReference type="Rhea" id="RHEA:17989"/>
        <dbReference type="Rhea" id="RHEA-COMP:9863"/>
        <dbReference type="Rhea" id="RHEA-COMP:11604"/>
        <dbReference type="ChEBI" id="CHEBI:15378"/>
        <dbReference type="ChEBI" id="CHEBI:29999"/>
        <dbReference type="ChEBI" id="CHEBI:30616"/>
        <dbReference type="ChEBI" id="CHEBI:83421"/>
        <dbReference type="ChEBI" id="CHEBI:456216"/>
        <dbReference type="EC" id="2.7.11.1"/>
    </reaction>
</comment>
<dbReference type="PROSITE" id="PS50011">
    <property type="entry name" value="PROTEIN_KINASE_DOM"/>
    <property type="match status" value="2"/>
</dbReference>
<dbReference type="GO" id="GO:0048544">
    <property type="term" value="P:recognition of pollen"/>
    <property type="evidence" value="ECO:0007669"/>
    <property type="project" value="InterPro"/>
</dbReference>
<organism evidence="23 24">
    <name type="scientific">Durio zibethinus</name>
    <name type="common">Durian</name>
    <dbReference type="NCBI Taxonomy" id="66656"/>
    <lineage>
        <taxon>Eukaryota</taxon>
        <taxon>Viridiplantae</taxon>
        <taxon>Streptophyta</taxon>
        <taxon>Embryophyta</taxon>
        <taxon>Tracheophyta</taxon>
        <taxon>Spermatophyta</taxon>
        <taxon>Magnoliopsida</taxon>
        <taxon>eudicotyledons</taxon>
        <taxon>Gunneridae</taxon>
        <taxon>Pentapetalae</taxon>
        <taxon>rosids</taxon>
        <taxon>malvids</taxon>
        <taxon>Malvales</taxon>
        <taxon>Malvaceae</taxon>
        <taxon>Helicteroideae</taxon>
        <taxon>Durio</taxon>
    </lineage>
</organism>
<evidence type="ECO:0000313" key="24">
    <source>
        <dbReference type="RefSeq" id="XP_022717689.1"/>
    </source>
</evidence>
<keyword evidence="11 19" id="KW-1133">Transmembrane helix</keyword>
<feature type="binding site" evidence="18">
    <location>
        <position position="1351"/>
    </location>
    <ligand>
        <name>ATP</name>
        <dbReference type="ChEBI" id="CHEBI:30616"/>
    </ligand>
</feature>
<keyword evidence="5" id="KW-0808">Transferase</keyword>
<keyword evidence="23" id="KW-1185">Reference proteome</keyword>
<proteinExistence type="predicted"/>
<evidence type="ECO:0000256" key="16">
    <source>
        <dbReference type="ARBA" id="ARBA00047899"/>
    </source>
</evidence>
<feature type="domain" description="Bulb-type lectin" evidence="21">
    <location>
        <begin position="839"/>
        <end position="962"/>
    </location>
</feature>
<dbReference type="Gene3D" id="2.90.10.10">
    <property type="entry name" value="Bulb-type lectin domain"/>
    <property type="match status" value="2"/>
</dbReference>
<evidence type="ECO:0000256" key="11">
    <source>
        <dbReference type="ARBA" id="ARBA00022989"/>
    </source>
</evidence>
<keyword evidence="4" id="KW-0597">Phosphoprotein</keyword>
<reference evidence="24" key="1">
    <citation type="submission" date="2025-08" db="UniProtKB">
        <authorList>
            <consortium name="RefSeq"/>
        </authorList>
    </citation>
    <scope>IDENTIFICATION</scope>
    <source>
        <tissue evidence="24">Fruit stalk</tissue>
    </source>
</reference>
<evidence type="ECO:0000256" key="1">
    <source>
        <dbReference type="ARBA" id="ARBA00004167"/>
    </source>
</evidence>
<dbReference type="GO" id="GO:0016020">
    <property type="term" value="C:membrane"/>
    <property type="evidence" value="ECO:0007669"/>
    <property type="project" value="UniProtKB-SubCell"/>
</dbReference>
<dbReference type="InterPro" id="IPR011009">
    <property type="entry name" value="Kinase-like_dom_sf"/>
</dbReference>
<dbReference type="InterPro" id="IPR017441">
    <property type="entry name" value="Protein_kinase_ATP_BS"/>
</dbReference>
<dbReference type="EC" id="2.7.11.1" evidence="2"/>
<keyword evidence="14" id="KW-0675">Receptor</keyword>
<dbReference type="InterPro" id="IPR008271">
    <property type="entry name" value="Ser/Thr_kinase_AS"/>
</dbReference>
<keyword evidence="3" id="KW-0723">Serine/threonine-protein kinase</keyword>
<dbReference type="Pfam" id="PF01453">
    <property type="entry name" value="B_lectin"/>
    <property type="match status" value="2"/>
</dbReference>
<keyword evidence="6 19" id="KW-0812">Transmembrane</keyword>
<feature type="transmembrane region" description="Helical" evidence="19">
    <location>
        <begin position="426"/>
        <end position="449"/>
    </location>
</feature>
<dbReference type="CDD" id="cd14066">
    <property type="entry name" value="STKc_IRAK"/>
    <property type="match status" value="2"/>
</dbReference>
<feature type="transmembrane region" description="Helical" evidence="19">
    <location>
        <begin position="812"/>
        <end position="831"/>
    </location>
</feature>
<evidence type="ECO:0000256" key="9">
    <source>
        <dbReference type="ARBA" id="ARBA00022777"/>
    </source>
</evidence>
<dbReference type="InterPro" id="IPR021820">
    <property type="entry name" value="S-locus_recpt_kinase_C"/>
</dbReference>
<dbReference type="SMART" id="SM00473">
    <property type="entry name" value="PAN_AP"/>
    <property type="match status" value="2"/>
</dbReference>
<comment type="subcellular location">
    <subcellularLocation>
        <location evidence="1">Membrane</location>
        <topology evidence="1">Single-pass membrane protein</topology>
    </subcellularLocation>
</comment>
<dbReference type="GO" id="GO:0004674">
    <property type="term" value="F:protein serine/threonine kinase activity"/>
    <property type="evidence" value="ECO:0007669"/>
    <property type="project" value="UniProtKB-KW"/>
</dbReference>
<evidence type="ECO:0000256" key="18">
    <source>
        <dbReference type="PROSITE-ProRule" id="PRU10141"/>
    </source>
</evidence>